<evidence type="ECO:0000256" key="2">
    <source>
        <dbReference type="ARBA" id="ARBA00023034"/>
    </source>
</evidence>
<dbReference type="AlphaFoldDB" id="A0A1G4KF80"/>
<comment type="subcellular location">
    <subcellularLocation>
        <location evidence="1">Golgi apparatus</location>
    </subcellularLocation>
</comment>
<dbReference type="GO" id="GO:0031267">
    <property type="term" value="F:small GTPase binding"/>
    <property type="evidence" value="ECO:0007669"/>
    <property type="project" value="TreeGrafter"/>
</dbReference>
<dbReference type="InterPro" id="IPR019459">
    <property type="entry name" value="GRAB"/>
</dbReference>
<protein>
    <submittedName>
        <fullName evidence="6">LAMI_0H06326g1_1</fullName>
    </submittedName>
</protein>
<dbReference type="OrthoDB" id="425925at2759"/>
<proteinExistence type="predicted"/>
<evidence type="ECO:0000313" key="7">
    <source>
        <dbReference type="Proteomes" id="UP000191024"/>
    </source>
</evidence>
<feature type="region of interest" description="Disordered" evidence="4">
    <location>
        <begin position="194"/>
        <end position="213"/>
    </location>
</feature>
<dbReference type="GO" id="GO:0006888">
    <property type="term" value="P:endoplasmic reticulum to Golgi vesicle-mediated transport"/>
    <property type="evidence" value="ECO:0007669"/>
    <property type="project" value="TreeGrafter"/>
</dbReference>
<feature type="region of interest" description="Disordered" evidence="4">
    <location>
        <begin position="70"/>
        <end position="89"/>
    </location>
</feature>
<dbReference type="Pfam" id="PF10375">
    <property type="entry name" value="GRAB"/>
    <property type="match status" value="1"/>
</dbReference>
<evidence type="ECO:0000259" key="5">
    <source>
        <dbReference type="PROSITE" id="PS50913"/>
    </source>
</evidence>
<dbReference type="Gene3D" id="1.10.287.1490">
    <property type="match status" value="1"/>
</dbReference>
<dbReference type="GO" id="GO:0007030">
    <property type="term" value="P:Golgi organization"/>
    <property type="evidence" value="ECO:0007669"/>
    <property type="project" value="TreeGrafter"/>
</dbReference>
<dbReference type="EMBL" id="LT598468">
    <property type="protein sequence ID" value="SCV03210.1"/>
    <property type="molecule type" value="Genomic_DNA"/>
</dbReference>
<organism evidence="6 7">
    <name type="scientific">Lachancea mirantina</name>
    <dbReference type="NCBI Taxonomy" id="1230905"/>
    <lineage>
        <taxon>Eukaryota</taxon>
        <taxon>Fungi</taxon>
        <taxon>Dikarya</taxon>
        <taxon>Ascomycota</taxon>
        <taxon>Saccharomycotina</taxon>
        <taxon>Saccharomycetes</taxon>
        <taxon>Saccharomycetales</taxon>
        <taxon>Saccharomycetaceae</taxon>
        <taxon>Lachancea</taxon>
    </lineage>
</organism>
<reference evidence="7" key="1">
    <citation type="submission" date="2016-03" db="EMBL/GenBank/DDBJ databases">
        <authorList>
            <person name="Devillers H."/>
        </authorList>
    </citation>
    <scope>NUCLEOTIDE SEQUENCE [LARGE SCALE GENOMIC DNA]</scope>
</reference>
<evidence type="ECO:0000256" key="1">
    <source>
        <dbReference type="ARBA" id="ARBA00004555"/>
    </source>
</evidence>
<dbReference type="PROSITE" id="PS50913">
    <property type="entry name" value="GRIP"/>
    <property type="match status" value="1"/>
</dbReference>
<keyword evidence="3" id="KW-0175">Coiled coil</keyword>
<dbReference type="InterPro" id="IPR000237">
    <property type="entry name" value="GRIP_dom"/>
</dbReference>
<feature type="region of interest" description="Disordered" evidence="4">
    <location>
        <begin position="1"/>
        <end position="63"/>
    </location>
</feature>
<keyword evidence="2" id="KW-0333">Golgi apparatus</keyword>
<evidence type="ECO:0000256" key="4">
    <source>
        <dbReference type="SAM" id="MobiDB-lite"/>
    </source>
</evidence>
<dbReference type="PANTHER" id="PTHR18921:SF2">
    <property type="entry name" value="THYROID RECEPTOR-INTERACTING PROTEIN 11"/>
    <property type="match status" value="1"/>
</dbReference>
<dbReference type="GO" id="GO:0005794">
    <property type="term" value="C:Golgi apparatus"/>
    <property type="evidence" value="ECO:0007669"/>
    <property type="project" value="UniProtKB-SubCell"/>
</dbReference>
<accession>A0A1G4KF80</accession>
<name>A0A1G4KF80_9SACH</name>
<evidence type="ECO:0000256" key="3">
    <source>
        <dbReference type="ARBA" id="ARBA00023054"/>
    </source>
</evidence>
<keyword evidence="7" id="KW-1185">Reference proteome</keyword>
<feature type="compositionally biased region" description="Basic and acidic residues" evidence="4">
    <location>
        <begin position="48"/>
        <end position="63"/>
    </location>
</feature>
<gene>
    <name evidence="6" type="ORF">LAMI_0H06326G</name>
</gene>
<sequence length="448" mass="51049">MGKNKKKAANNRNNVVVISKPHGNVSDNALPEEESSVTSKLTDIDQNEAEKSNDNEIKELRQQIEELKSQIVSSGESNENDDNRSKELSKLTEERNHFEHQYNTLLNRLSSMKTVFSKMKEAQEELETCQDQLREYETQNLSLKNKLDNALRDNSELTKTISSLNKEVLDLNDECESLTKDSDDLRELTKALKKDLEGSRSETSTQLEEAKRGKQQLIGKMQEMELLLANKNQDVRTLSQELESVKITRDAAVEARKTLETKLRETETLLVQEKELRTREFSSKDAEADGLSRQINSLTDTIAKLEKQNAELKSTIEKLKPESQAKEQLQQECKEKTLQIGKLRHEAIILNEHLTKALAMLKTSNDSESVDKELISNLLISFVAIPRGDSKKFEVLELISSFLSWDNDKKRQAGLLRTANGLNDVKSGSRTESFVSMWTEFLEKESEK</sequence>
<evidence type="ECO:0000313" key="6">
    <source>
        <dbReference type="EMBL" id="SCV03210.1"/>
    </source>
</evidence>
<dbReference type="PANTHER" id="PTHR18921">
    <property type="entry name" value="MYOSIN HEAVY CHAIN - RELATED"/>
    <property type="match status" value="1"/>
</dbReference>
<dbReference type="Proteomes" id="UP000191024">
    <property type="component" value="Chromosome H"/>
</dbReference>
<dbReference type="STRING" id="1230905.A0A1G4KF80"/>
<feature type="domain" description="GRIP" evidence="5">
    <location>
        <begin position="365"/>
        <end position="416"/>
    </location>
</feature>